<name>A0A5E4Q9B3_9NEOP</name>
<dbReference type="Pfam" id="PF04083">
    <property type="entry name" value="Abhydro_lipase"/>
    <property type="match status" value="1"/>
</dbReference>
<gene>
    <name evidence="10" type="ORF">LSINAPIS_LOCUS6051</name>
</gene>
<sequence length="375" mass="42856">MVMIRNSNGVHYPRGNYTQMSMEMGYELVEYDVTTEDGYILKLFYHKGRDKEKGDILLMHGLLDSADGFLLRGNTSHVGLLLAAGYSVWSGNVRGCRYGRRHVILNPDSDKKFWDYSFHEMGYYDLPALIDFILSKTGQQRIKAIAHSQGTEIFFVLGSTRPEYNAKISVLAALAPIAFVGHVKPPVNYIATFVPILSEIFQAAGNEELFGDQNIITLLFQTACASNRSYDLCAHGLIFSIFGSDPDEFEFDFYLTVIAHNPTGTSRKNFVHYYQNFISKSFSQFDYGPNNVDIYRSVLPPKYDLRKVEMRVVLFAGNNDVLSTIPDVKLLYKCLPNAEYFPVSYKRLTHIDVIWGRNMYRYLFPNILHVLENNL</sequence>
<dbReference type="GO" id="GO:0016788">
    <property type="term" value="F:hydrolase activity, acting on ester bonds"/>
    <property type="evidence" value="ECO:0007669"/>
    <property type="project" value="InterPro"/>
</dbReference>
<dbReference type="FunFam" id="3.40.50.1820:FF:000057">
    <property type="entry name" value="Lipase"/>
    <property type="match status" value="1"/>
</dbReference>
<comment type="similarity">
    <text evidence="1 7">Belongs to the AB hydrolase superfamily. Lipase family.</text>
</comment>
<keyword evidence="6" id="KW-0325">Glycoprotein</keyword>
<reference evidence="10 11" key="1">
    <citation type="submission" date="2017-07" db="EMBL/GenBank/DDBJ databases">
        <authorList>
            <person name="Talla V."/>
            <person name="Backstrom N."/>
        </authorList>
    </citation>
    <scope>NUCLEOTIDE SEQUENCE [LARGE SCALE GENOMIC DNA]</scope>
</reference>
<organism evidence="10 11">
    <name type="scientific">Leptidea sinapis</name>
    <dbReference type="NCBI Taxonomy" id="189913"/>
    <lineage>
        <taxon>Eukaryota</taxon>
        <taxon>Metazoa</taxon>
        <taxon>Ecdysozoa</taxon>
        <taxon>Arthropoda</taxon>
        <taxon>Hexapoda</taxon>
        <taxon>Insecta</taxon>
        <taxon>Pterygota</taxon>
        <taxon>Neoptera</taxon>
        <taxon>Endopterygota</taxon>
        <taxon>Lepidoptera</taxon>
        <taxon>Glossata</taxon>
        <taxon>Ditrysia</taxon>
        <taxon>Papilionoidea</taxon>
        <taxon>Pieridae</taxon>
        <taxon>Dismorphiinae</taxon>
        <taxon>Leptidea</taxon>
    </lineage>
</organism>
<evidence type="ECO:0000256" key="4">
    <source>
        <dbReference type="ARBA" id="ARBA00022963"/>
    </source>
</evidence>
<evidence type="ECO:0000256" key="3">
    <source>
        <dbReference type="ARBA" id="ARBA00022801"/>
    </source>
</evidence>
<evidence type="ECO:0000256" key="7">
    <source>
        <dbReference type="PIRNR" id="PIRNR000862"/>
    </source>
</evidence>
<keyword evidence="11" id="KW-1185">Reference proteome</keyword>
<evidence type="ECO:0000313" key="11">
    <source>
        <dbReference type="Proteomes" id="UP000324832"/>
    </source>
</evidence>
<dbReference type="InterPro" id="IPR025483">
    <property type="entry name" value="Lipase_euk"/>
</dbReference>
<evidence type="ECO:0000256" key="6">
    <source>
        <dbReference type="ARBA" id="ARBA00023180"/>
    </source>
</evidence>
<feature type="active site" description="Charge relay system" evidence="8">
    <location>
        <position position="350"/>
    </location>
</feature>
<evidence type="ECO:0000256" key="8">
    <source>
        <dbReference type="PIRSR" id="PIRSR000862-1"/>
    </source>
</evidence>
<accession>A0A5E4Q9B3</accession>
<evidence type="ECO:0000313" key="10">
    <source>
        <dbReference type="EMBL" id="VVC93985.1"/>
    </source>
</evidence>
<proteinExistence type="inferred from homology"/>
<evidence type="ECO:0000256" key="2">
    <source>
        <dbReference type="ARBA" id="ARBA00022729"/>
    </source>
</evidence>
<feature type="active site" description="Charge relay system" evidence="8">
    <location>
        <position position="320"/>
    </location>
</feature>
<keyword evidence="4 7" id="KW-0442">Lipid degradation</keyword>
<dbReference type="SUPFAM" id="SSF53474">
    <property type="entry name" value="alpha/beta-Hydrolases"/>
    <property type="match status" value="1"/>
</dbReference>
<keyword evidence="5" id="KW-0443">Lipid metabolism</keyword>
<evidence type="ECO:0000259" key="9">
    <source>
        <dbReference type="Pfam" id="PF04083"/>
    </source>
</evidence>
<keyword evidence="3 7" id="KW-0378">Hydrolase</keyword>
<dbReference type="PIRSF" id="PIRSF000862">
    <property type="entry name" value="Steryl_ester_lip"/>
    <property type="match status" value="1"/>
</dbReference>
<dbReference type="InterPro" id="IPR006693">
    <property type="entry name" value="AB_hydrolase_lipase"/>
</dbReference>
<protein>
    <recommendedName>
        <fullName evidence="7">Lipase</fullName>
    </recommendedName>
</protein>
<keyword evidence="2" id="KW-0732">Signal</keyword>
<feature type="domain" description="Partial AB-hydrolase lipase" evidence="9">
    <location>
        <begin position="18"/>
        <end position="72"/>
    </location>
</feature>
<evidence type="ECO:0000256" key="1">
    <source>
        <dbReference type="ARBA" id="ARBA00010701"/>
    </source>
</evidence>
<feature type="active site" description="Nucleophile" evidence="8">
    <location>
        <position position="148"/>
    </location>
</feature>
<dbReference type="AlphaFoldDB" id="A0A5E4Q9B3"/>
<dbReference type="GO" id="GO:0016042">
    <property type="term" value="P:lipid catabolic process"/>
    <property type="evidence" value="ECO:0007669"/>
    <property type="project" value="UniProtKB-KW"/>
</dbReference>
<evidence type="ECO:0000256" key="5">
    <source>
        <dbReference type="ARBA" id="ARBA00023098"/>
    </source>
</evidence>
<dbReference type="Gene3D" id="3.40.50.1820">
    <property type="entry name" value="alpha/beta hydrolase"/>
    <property type="match status" value="1"/>
</dbReference>
<dbReference type="Proteomes" id="UP000324832">
    <property type="component" value="Unassembled WGS sequence"/>
</dbReference>
<dbReference type="PANTHER" id="PTHR11005">
    <property type="entry name" value="LYSOSOMAL ACID LIPASE-RELATED"/>
    <property type="match status" value="1"/>
</dbReference>
<dbReference type="InterPro" id="IPR029058">
    <property type="entry name" value="AB_hydrolase_fold"/>
</dbReference>
<dbReference type="EMBL" id="FZQP02001837">
    <property type="protein sequence ID" value="VVC93985.1"/>
    <property type="molecule type" value="Genomic_DNA"/>
</dbReference>